<dbReference type="InterPro" id="IPR035925">
    <property type="entry name" value="BSD_dom_sf"/>
</dbReference>
<feature type="compositionally biased region" description="Low complexity" evidence="2">
    <location>
        <begin position="107"/>
        <end position="116"/>
    </location>
</feature>
<dbReference type="GO" id="GO:0005737">
    <property type="term" value="C:cytoplasm"/>
    <property type="evidence" value="ECO:0007669"/>
    <property type="project" value="TreeGrafter"/>
</dbReference>
<dbReference type="InterPro" id="IPR005607">
    <property type="entry name" value="BSD_dom"/>
</dbReference>
<reference evidence="4 5" key="1">
    <citation type="submission" date="2019-04" db="EMBL/GenBank/DDBJ databases">
        <title>Comparative genomics and transcriptomics to analyze fruiting body development in filamentous ascomycetes.</title>
        <authorList>
            <consortium name="DOE Joint Genome Institute"/>
            <person name="Lutkenhaus R."/>
            <person name="Traeger S."/>
            <person name="Breuer J."/>
            <person name="Kuo A."/>
            <person name="Lipzen A."/>
            <person name="Pangilinan J."/>
            <person name="Dilworth D."/>
            <person name="Sandor L."/>
            <person name="Poggeler S."/>
            <person name="Barry K."/>
            <person name="Grigoriev I.V."/>
            <person name="Nowrousian M."/>
        </authorList>
    </citation>
    <scope>NUCLEOTIDE SEQUENCE [LARGE SCALE GENOMIC DNA]</scope>
    <source>
        <strain evidence="4 5">CBS 389.68</strain>
    </source>
</reference>
<feature type="region of interest" description="Disordered" evidence="2">
    <location>
        <begin position="318"/>
        <end position="424"/>
    </location>
</feature>
<gene>
    <name evidence="4" type="ORF">EX30DRAFT_333192</name>
</gene>
<evidence type="ECO:0000256" key="1">
    <source>
        <dbReference type="SAM" id="Coils"/>
    </source>
</evidence>
<dbReference type="SUPFAM" id="SSF140383">
    <property type="entry name" value="BSD domain-like"/>
    <property type="match status" value="1"/>
</dbReference>
<name>A0A4S2MT24_9PEZI</name>
<proteinExistence type="predicted"/>
<dbReference type="Gene3D" id="1.10.3970.10">
    <property type="entry name" value="BSD domain"/>
    <property type="match status" value="1"/>
</dbReference>
<dbReference type="InParanoid" id="A0A4S2MT24"/>
<dbReference type="Proteomes" id="UP000298138">
    <property type="component" value="Unassembled WGS sequence"/>
</dbReference>
<dbReference type="InterPro" id="IPR051494">
    <property type="entry name" value="BSD_domain-containing"/>
</dbReference>
<dbReference type="PROSITE" id="PS50858">
    <property type="entry name" value="BSD"/>
    <property type="match status" value="1"/>
</dbReference>
<dbReference type="AlphaFoldDB" id="A0A4S2MT24"/>
<feature type="coiled-coil region" evidence="1">
    <location>
        <begin position="144"/>
        <end position="171"/>
    </location>
</feature>
<dbReference type="SMART" id="SM00751">
    <property type="entry name" value="BSD"/>
    <property type="match status" value="1"/>
</dbReference>
<keyword evidence="5" id="KW-1185">Reference proteome</keyword>
<evidence type="ECO:0000313" key="5">
    <source>
        <dbReference type="Proteomes" id="UP000298138"/>
    </source>
</evidence>
<dbReference type="PANTHER" id="PTHR16019:SF5">
    <property type="entry name" value="BSD DOMAIN-CONTAINING PROTEIN 1"/>
    <property type="match status" value="1"/>
</dbReference>
<feature type="region of interest" description="Disordered" evidence="2">
    <location>
        <begin position="1"/>
        <end position="40"/>
    </location>
</feature>
<accession>A0A4S2MT24</accession>
<evidence type="ECO:0000256" key="2">
    <source>
        <dbReference type="SAM" id="MobiDB-lite"/>
    </source>
</evidence>
<feature type="compositionally biased region" description="Acidic residues" evidence="2">
    <location>
        <begin position="415"/>
        <end position="424"/>
    </location>
</feature>
<feature type="domain" description="BSD" evidence="3">
    <location>
        <begin position="248"/>
        <end position="302"/>
    </location>
</feature>
<dbReference type="EMBL" id="ML220130">
    <property type="protein sequence ID" value="TGZ79634.1"/>
    <property type="molecule type" value="Genomic_DNA"/>
</dbReference>
<sequence length="424" mass="46535">MDLAYDYTFQKSIESSEAEPKSSEDSKGKQPAKQEETLSEEFQQAYKAISNSPWGAKFGAFAGSVWKQADSTFQTAKGEYGPLAEQATKNFNELRSNIVTRTRGLSLSNPLASSSTPPAPASIDSEKAAPTTTADGASAEGTLFSKLRSTAAKKLTELEEAEKRADEYLAKFGSQIGAFLRDAVTIAPPEESDSTGANQQTELLFETKAGSTAGKQIYTSRLDAQLHLLHTNVELFKEDPKPEGFKTFSEGFKVDAKETTERIAADLERYPELRKAMEALVPETVEYAKFWVRYYFFREELDKDEQKRKELLKGAALEEEEVGWDEEDESEDESEEESSEEESDEDSDEEGQSKATATAQKKPSTDTLLASKEPKKSTDGTSQPDSEASYDLVSGAPSKAASQGQASPKPKGAPNDEDSDDDWE</sequence>
<organism evidence="4 5">
    <name type="scientific">Ascodesmis nigricans</name>
    <dbReference type="NCBI Taxonomy" id="341454"/>
    <lineage>
        <taxon>Eukaryota</taxon>
        <taxon>Fungi</taxon>
        <taxon>Dikarya</taxon>
        <taxon>Ascomycota</taxon>
        <taxon>Pezizomycotina</taxon>
        <taxon>Pezizomycetes</taxon>
        <taxon>Pezizales</taxon>
        <taxon>Ascodesmidaceae</taxon>
        <taxon>Ascodesmis</taxon>
    </lineage>
</organism>
<dbReference type="PANTHER" id="PTHR16019">
    <property type="entry name" value="SYNAPSE-ASSOCIATED PROTEIN"/>
    <property type="match status" value="1"/>
</dbReference>
<dbReference type="Pfam" id="PF03909">
    <property type="entry name" value="BSD"/>
    <property type="match status" value="1"/>
</dbReference>
<feature type="compositionally biased region" description="Acidic residues" evidence="2">
    <location>
        <begin position="318"/>
        <end position="350"/>
    </location>
</feature>
<keyword evidence="1" id="KW-0175">Coiled coil</keyword>
<protein>
    <recommendedName>
        <fullName evidence="3">BSD domain-containing protein</fullName>
    </recommendedName>
</protein>
<feature type="compositionally biased region" description="Polar residues" evidence="2">
    <location>
        <begin position="353"/>
        <end position="368"/>
    </location>
</feature>
<feature type="compositionally biased region" description="Basic and acidic residues" evidence="2">
    <location>
        <begin position="18"/>
        <end position="36"/>
    </location>
</feature>
<evidence type="ECO:0000313" key="4">
    <source>
        <dbReference type="EMBL" id="TGZ79634.1"/>
    </source>
</evidence>
<feature type="region of interest" description="Disordered" evidence="2">
    <location>
        <begin position="107"/>
        <end position="140"/>
    </location>
</feature>
<evidence type="ECO:0000259" key="3">
    <source>
        <dbReference type="PROSITE" id="PS50858"/>
    </source>
</evidence>
<dbReference type="OrthoDB" id="73788at2759"/>